<dbReference type="InterPro" id="IPR036390">
    <property type="entry name" value="WH_DNA-bd_sf"/>
</dbReference>
<dbReference type="Pfam" id="PF13635">
    <property type="entry name" value="DUF4143"/>
    <property type="match status" value="1"/>
</dbReference>
<dbReference type="GO" id="GO:0003677">
    <property type="term" value="F:DNA binding"/>
    <property type="evidence" value="ECO:0007669"/>
    <property type="project" value="UniProtKB-KW"/>
</dbReference>
<dbReference type="RefSeq" id="WP_092017438.1">
    <property type="nucleotide sequence ID" value="NZ_FOXH01000006.1"/>
</dbReference>
<dbReference type="InterPro" id="IPR003593">
    <property type="entry name" value="AAA+_ATPase"/>
</dbReference>
<evidence type="ECO:0000313" key="4">
    <source>
        <dbReference type="Proteomes" id="UP000199306"/>
    </source>
</evidence>
<dbReference type="InterPro" id="IPR027417">
    <property type="entry name" value="P-loop_NTPase"/>
</dbReference>
<gene>
    <name evidence="3" type="ORF">SAMN04515674_106210</name>
</gene>
<dbReference type="SUPFAM" id="SSF46785">
    <property type="entry name" value="Winged helix' DNA-binding domain"/>
    <property type="match status" value="1"/>
</dbReference>
<name>A0A1I5TUE1_9BACT</name>
<evidence type="ECO:0000313" key="3">
    <source>
        <dbReference type="EMBL" id="SFP86690.1"/>
    </source>
</evidence>
<dbReference type="InterPro" id="IPR025420">
    <property type="entry name" value="DUF4143"/>
</dbReference>
<evidence type="ECO:0000256" key="1">
    <source>
        <dbReference type="ARBA" id="ARBA00023125"/>
    </source>
</evidence>
<sequence length="388" mass="44217">MFKRTITSQLIDDLSFFPVVGIIGPRQVGKTTLAKWLQKQIDISTLYLDLELDTDLRRLDDAETFLNSHSDKCIIIDEVQRMPRVFALIRALVDQDRRPARFILLGSASPDLIKGASETLAGRIAYTELSPLSLTEVFPQVSMETHWLKGGFPDALNAPKESQSFRWLGSFIQTFIERDLQTLGYGVSTEITRKLLEMLSHLNGNLVNMNDLSRSLGVSSPTINRYLDLLEGSFIIQRLQPYHVNITKRLVKSPKIYFRDSGILHQLARVISYDQLLQNPIVGASWEGYVIEQIKRNLGYDWQLFFYRTQVGAEVDLVMISPTGKKIFVEIKLSNSPTVSRGFFESVKDLSPDKQFIIIPGGESYLKMEGLKVYNLYDFLENELPQIN</sequence>
<reference evidence="3 4" key="1">
    <citation type="submission" date="2016-10" db="EMBL/GenBank/DDBJ databases">
        <authorList>
            <person name="de Groot N.N."/>
        </authorList>
    </citation>
    <scope>NUCLEOTIDE SEQUENCE [LARGE SCALE GENOMIC DNA]</scope>
    <source>
        <strain evidence="4">E92,LMG 26720,CCM 7988</strain>
    </source>
</reference>
<organism evidence="3 4">
    <name type="scientific">Pseudarcicella hirudinis</name>
    <dbReference type="NCBI Taxonomy" id="1079859"/>
    <lineage>
        <taxon>Bacteria</taxon>
        <taxon>Pseudomonadati</taxon>
        <taxon>Bacteroidota</taxon>
        <taxon>Cytophagia</taxon>
        <taxon>Cytophagales</taxon>
        <taxon>Flectobacillaceae</taxon>
        <taxon>Pseudarcicella</taxon>
    </lineage>
</organism>
<dbReference type="InterPro" id="IPR041682">
    <property type="entry name" value="AAA_14"/>
</dbReference>
<dbReference type="Gene3D" id="3.40.50.300">
    <property type="entry name" value="P-loop containing nucleotide triphosphate hydrolases"/>
    <property type="match status" value="1"/>
</dbReference>
<dbReference type="EMBL" id="FOXH01000006">
    <property type="protein sequence ID" value="SFP86690.1"/>
    <property type="molecule type" value="Genomic_DNA"/>
</dbReference>
<dbReference type="STRING" id="1079859.SAMN04515674_106210"/>
<protein>
    <recommendedName>
        <fullName evidence="2">AAA+ ATPase domain-containing protein</fullName>
    </recommendedName>
</protein>
<dbReference type="SMART" id="SM00382">
    <property type="entry name" value="AAA"/>
    <property type="match status" value="1"/>
</dbReference>
<dbReference type="PANTHER" id="PTHR43566:SF2">
    <property type="entry name" value="DUF4143 DOMAIN-CONTAINING PROTEIN"/>
    <property type="match status" value="1"/>
</dbReference>
<evidence type="ECO:0000259" key="2">
    <source>
        <dbReference type="SMART" id="SM00382"/>
    </source>
</evidence>
<keyword evidence="1" id="KW-0238">DNA-binding</keyword>
<accession>A0A1I5TUE1</accession>
<dbReference type="OrthoDB" id="9778168at2"/>
<dbReference type="Proteomes" id="UP000199306">
    <property type="component" value="Unassembled WGS sequence"/>
</dbReference>
<feature type="domain" description="AAA+ ATPase" evidence="2">
    <location>
        <begin position="16"/>
        <end position="131"/>
    </location>
</feature>
<dbReference type="Pfam" id="PF13173">
    <property type="entry name" value="AAA_14"/>
    <property type="match status" value="1"/>
</dbReference>
<dbReference type="AlphaFoldDB" id="A0A1I5TUE1"/>
<keyword evidence="4" id="KW-1185">Reference proteome</keyword>
<dbReference type="PANTHER" id="PTHR43566">
    <property type="entry name" value="CONSERVED PROTEIN"/>
    <property type="match status" value="1"/>
</dbReference>
<dbReference type="SUPFAM" id="SSF52540">
    <property type="entry name" value="P-loop containing nucleoside triphosphate hydrolases"/>
    <property type="match status" value="1"/>
</dbReference>
<proteinExistence type="predicted"/>